<dbReference type="RefSeq" id="WP_039979930.1">
    <property type="nucleotide sequence ID" value="NZ_BAOJ01000024.1"/>
</dbReference>
<accession>A0A511QL04</accession>
<feature type="chain" id="PRO_5021838465" description="Protein BatD" evidence="2">
    <location>
        <begin position="25"/>
        <end position="548"/>
    </location>
</feature>
<dbReference type="OrthoDB" id="5293418at2"/>
<dbReference type="Pfam" id="PF13584">
    <property type="entry name" value="BatD"/>
    <property type="match status" value="1"/>
</dbReference>
<protein>
    <recommendedName>
        <fullName evidence="5">Protein BatD</fullName>
    </recommendedName>
</protein>
<keyword evidence="4" id="KW-1185">Reference proteome</keyword>
<evidence type="ECO:0008006" key="5">
    <source>
        <dbReference type="Google" id="ProtNLM"/>
    </source>
</evidence>
<evidence type="ECO:0000256" key="1">
    <source>
        <dbReference type="SAM" id="Phobius"/>
    </source>
</evidence>
<evidence type="ECO:0000313" key="3">
    <source>
        <dbReference type="EMBL" id="GEM77716.1"/>
    </source>
</evidence>
<keyword evidence="2" id="KW-0732">Signal</keyword>
<dbReference type="PANTHER" id="PTHR40940:SF1">
    <property type="entry name" value="PROTEIN BATD"/>
    <property type="match status" value="1"/>
</dbReference>
<evidence type="ECO:0000256" key="2">
    <source>
        <dbReference type="SAM" id="SignalP"/>
    </source>
</evidence>
<keyword evidence="1" id="KW-0472">Membrane</keyword>
<reference evidence="3 4" key="1">
    <citation type="submission" date="2019-07" db="EMBL/GenBank/DDBJ databases">
        <title>Whole genome shotgun sequence of Vibrio sagamiensis NBRC 104589.</title>
        <authorList>
            <person name="Hosoyama A."/>
            <person name="Uohara A."/>
            <person name="Ohji S."/>
            <person name="Ichikawa N."/>
        </authorList>
    </citation>
    <scope>NUCLEOTIDE SEQUENCE [LARGE SCALE GENOMIC DNA]</scope>
    <source>
        <strain evidence="3 4">NBRC 104589</strain>
    </source>
</reference>
<proteinExistence type="predicted"/>
<gene>
    <name evidence="3" type="ORF">VSA01S_38280</name>
</gene>
<sequence length="548" mass="61062">MFKQGAKLVFVFVASLIANCSAIAQTLQASVNTTQVAKNEVINLRIIADTEQSSDAINFDVLEKDFFLGQPRYGRSSNSINGQKTVRTEWSISIAPIREGDITIPSFSIDGMKTRPIMLRVSANKAEPELDDLFQFNLNLSNKILYPKQSATLKIQLLINVDPRRLDNPVIVPPSVNGMHIEAASDMRQGKRIIDGLEVNIVEQDFQLTAEQPGTFELNGPRLTGSYIYSDRQTGSTKIMPINTKAEQIPITVKQIPSSFEGNWLPASALEMTQTWQDEQGNYLSNTSVNNVKQGSSITRTIRIKARGTQSEYLPRVSISYPDSLRVYPEQPQFDTASDGTLTMVVKQVLIPTKAGELDLPGYNVKWWNSQRDQARQSNLKGLRLNVEKSDSGLITLPDLNPNVQALPTTDTSTSQIGIDPIWRTLAIIFAILWLLSSATAFALWKNKEVRPSSSKNTKSNDTTQSLEQIIKHGDCAKIEQAVNQHLKHYANHAAPDALEAVKEELKVMNRAHFGTNKVDWTSDSLIDKLKQLSKRKNNKSSTPLEKL</sequence>
<evidence type="ECO:0000313" key="4">
    <source>
        <dbReference type="Proteomes" id="UP000321922"/>
    </source>
</evidence>
<keyword evidence="1" id="KW-0812">Transmembrane</keyword>
<dbReference type="PANTHER" id="PTHR40940">
    <property type="entry name" value="PROTEIN BATD-RELATED"/>
    <property type="match status" value="1"/>
</dbReference>
<dbReference type="AlphaFoldDB" id="A0A511QL04"/>
<comment type="caution">
    <text evidence="3">The sequence shown here is derived from an EMBL/GenBank/DDBJ whole genome shotgun (WGS) entry which is preliminary data.</text>
</comment>
<dbReference type="Proteomes" id="UP000321922">
    <property type="component" value="Unassembled WGS sequence"/>
</dbReference>
<keyword evidence="1" id="KW-1133">Transmembrane helix</keyword>
<name>A0A511QL04_9VIBR</name>
<organism evidence="3 4">
    <name type="scientific">Vibrio sagamiensis NBRC 104589</name>
    <dbReference type="NCBI Taxonomy" id="1219064"/>
    <lineage>
        <taxon>Bacteria</taxon>
        <taxon>Pseudomonadati</taxon>
        <taxon>Pseudomonadota</taxon>
        <taxon>Gammaproteobacteria</taxon>
        <taxon>Vibrionales</taxon>
        <taxon>Vibrionaceae</taxon>
        <taxon>Vibrio</taxon>
    </lineage>
</organism>
<dbReference type="EMBL" id="BJXJ01000101">
    <property type="protein sequence ID" value="GEM77716.1"/>
    <property type="molecule type" value="Genomic_DNA"/>
</dbReference>
<dbReference type="InterPro" id="IPR025738">
    <property type="entry name" value="BatD"/>
</dbReference>
<feature type="transmembrane region" description="Helical" evidence="1">
    <location>
        <begin position="422"/>
        <end position="445"/>
    </location>
</feature>
<feature type="signal peptide" evidence="2">
    <location>
        <begin position="1"/>
        <end position="24"/>
    </location>
</feature>